<accession>A0AAN9URA2</accession>
<evidence type="ECO:0000256" key="2">
    <source>
        <dbReference type="ARBA" id="ARBA00022723"/>
    </source>
</evidence>
<dbReference type="PANTHER" id="PTHR42978">
    <property type="entry name" value="QUORUM-QUENCHING LACTONASE YTNP-RELATED-RELATED"/>
    <property type="match status" value="1"/>
</dbReference>
<name>A0AAN9URA2_9PEZI</name>
<evidence type="ECO:0000256" key="1">
    <source>
        <dbReference type="ARBA" id="ARBA00007749"/>
    </source>
</evidence>
<evidence type="ECO:0000256" key="3">
    <source>
        <dbReference type="ARBA" id="ARBA00022801"/>
    </source>
</evidence>
<comment type="similarity">
    <text evidence="1">Belongs to the metallo-beta-lactamase superfamily.</text>
</comment>
<dbReference type="AlphaFoldDB" id="A0AAN9URA2"/>
<keyword evidence="7" id="KW-1185">Reference proteome</keyword>
<evidence type="ECO:0000259" key="5">
    <source>
        <dbReference type="SMART" id="SM00849"/>
    </source>
</evidence>
<dbReference type="Proteomes" id="UP001320245">
    <property type="component" value="Unassembled WGS sequence"/>
</dbReference>
<dbReference type="SUPFAM" id="SSF56281">
    <property type="entry name" value="Metallo-hydrolase/oxidoreductase"/>
    <property type="match status" value="1"/>
</dbReference>
<proteinExistence type="inferred from homology"/>
<dbReference type="PANTHER" id="PTHR42978:SF5">
    <property type="entry name" value="METALLO-BETA-LACTAMASE DOMAIN-CONTAINING PROTEIN"/>
    <property type="match status" value="1"/>
</dbReference>
<feature type="domain" description="Metallo-beta-lactamase" evidence="5">
    <location>
        <begin position="50"/>
        <end position="267"/>
    </location>
</feature>
<comment type="caution">
    <text evidence="6">The sequence shown here is derived from an EMBL/GenBank/DDBJ whole genome shotgun (WGS) entry which is preliminary data.</text>
</comment>
<dbReference type="Gene3D" id="3.60.15.10">
    <property type="entry name" value="Ribonuclease Z/Hydroxyacylglutathione hydrolase-like"/>
    <property type="match status" value="1"/>
</dbReference>
<dbReference type="CDD" id="cd07730">
    <property type="entry name" value="metallo-hydrolase-like_MBL-fold"/>
    <property type="match status" value="1"/>
</dbReference>
<dbReference type="InterPro" id="IPR051013">
    <property type="entry name" value="MBL_superfamily_lactonases"/>
</dbReference>
<evidence type="ECO:0000256" key="4">
    <source>
        <dbReference type="ARBA" id="ARBA00022833"/>
    </source>
</evidence>
<evidence type="ECO:0000313" key="6">
    <source>
        <dbReference type="EMBL" id="KAK7747383.1"/>
    </source>
</evidence>
<dbReference type="InterPro" id="IPR001279">
    <property type="entry name" value="Metallo-B-lactamas"/>
</dbReference>
<organism evidence="6 7">
    <name type="scientific">Cytospora paraplurivora</name>
    <dbReference type="NCBI Taxonomy" id="2898453"/>
    <lineage>
        <taxon>Eukaryota</taxon>
        <taxon>Fungi</taxon>
        <taxon>Dikarya</taxon>
        <taxon>Ascomycota</taxon>
        <taxon>Pezizomycotina</taxon>
        <taxon>Sordariomycetes</taxon>
        <taxon>Sordariomycetidae</taxon>
        <taxon>Diaporthales</taxon>
        <taxon>Cytosporaceae</taxon>
        <taxon>Cytospora</taxon>
    </lineage>
</organism>
<gene>
    <name evidence="6" type="ORF">SLS53_001637</name>
</gene>
<dbReference type="EMBL" id="JAJSPL020000004">
    <property type="protein sequence ID" value="KAK7747383.1"/>
    <property type="molecule type" value="Genomic_DNA"/>
</dbReference>
<sequence length="355" mass="39478">MAKPAPDLGIEPSRATVDVRIIDTKSWVYGLPTSIFFEPNIKGHENIKAPVYSFLVEHPSGRKLLFDLGIRKDWQNAAPAVTAHVINTPNARVEVKQGVREQLEEHGIPGSSIECIIWSHWHFDHTGDPSTFDAHTALIVGPGFKEAFVPGYPANKDSPVLETDYSGRELREIEFTQGKKVGRFNAFDYFGDGSYYLLDSPGHAVGHLCALARVTSNPDSYIFMAGDASHHAGELRPSEFVPLPDSISPHPLEIQSVTPCPGAVFEHLLRGGDKTKPFYRIIEGGVHADVDEANRTIEKLQEADAHDKVLMVMAHDETLLPIVDFFPKYATDFASKDWVARHRWAFLKDFKEALG</sequence>
<evidence type="ECO:0000313" key="7">
    <source>
        <dbReference type="Proteomes" id="UP001320245"/>
    </source>
</evidence>
<dbReference type="GO" id="GO:0016787">
    <property type="term" value="F:hydrolase activity"/>
    <property type="evidence" value="ECO:0007669"/>
    <property type="project" value="UniProtKB-KW"/>
</dbReference>
<keyword evidence="4" id="KW-0862">Zinc</keyword>
<dbReference type="SMART" id="SM00849">
    <property type="entry name" value="Lactamase_B"/>
    <property type="match status" value="1"/>
</dbReference>
<dbReference type="Pfam" id="PF00753">
    <property type="entry name" value="Lactamase_B"/>
    <property type="match status" value="1"/>
</dbReference>
<dbReference type="InterPro" id="IPR036866">
    <property type="entry name" value="RibonucZ/Hydroxyglut_hydro"/>
</dbReference>
<keyword evidence="2" id="KW-0479">Metal-binding</keyword>
<keyword evidence="3" id="KW-0378">Hydrolase</keyword>
<dbReference type="GO" id="GO:0046872">
    <property type="term" value="F:metal ion binding"/>
    <property type="evidence" value="ECO:0007669"/>
    <property type="project" value="UniProtKB-KW"/>
</dbReference>
<reference evidence="6 7" key="1">
    <citation type="journal article" date="2023" name="PLoS ONE">
        <title>Cytospora paraplurivora sp. nov. isolated from orchards with fruit tree decline syndrome in Ontario, Canada.</title>
        <authorList>
            <person name="Ilyukhin E."/>
            <person name="Nguyen H.D.T."/>
            <person name="Castle A.J."/>
            <person name="Ellouze W."/>
        </authorList>
    </citation>
    <scope>NUCLEOTIDE SEQUENCE [LARGE SCALE GENOMIC DNA]</scope>
    <source>
        <strain evidence="6 7">FDS-564</strain>
    </source>
</reference>
<protein>
    <recommendedName>
        <fullName evidence="5">Metallo-beta-lactamase domain-containing protein</fullName>
    </recommendedName>
</protein>